<feature type="compositionally biased region" description="Low complexity" evidence="2">
    <location>
        <begin position="1"/>
        <end position="17"/>
    </location>
</feature>
<sequence length="560" mass="64194">MQSLRRTTVAAARTGRTNLSRQPRRYAHDTHAHGHGHGPVNEPMGRGFWGTIAVIPTGWAIYAISRTNSDNTEPFFTRMIAKYTEAQERWARSNDIHVRLIEQAGEDRVLFMNSRPQEYVDMKFPEIMNVGSPYNVPAGSQVPMDQVIAKYKKLAYEENERKLEVLRNNEIKSEQPFEGKERIRKAPDIRVNIQLFLPHICIACSFAHISLNHNWTSFNANAGEPKIAPLLPELSFTTREENVMNGSAWTSDDPLHTANAIPPRSAIAAAMPAYTSSRNVSGPLAVETAVMAGDPNATSPWARPNPHSIPNSKTSQYIDKITSENDRLRRELTAEKLAREDETKRVSAARSKAEDSRAEFQHLQVLADTNARAIERKDRKLDELKATLEAEAKRRRVAEQRAEEALKMLGDTRSETQRQLSQAYEMKGLAETQLETARDGFKRITDGYEKKIRHINEALHELRKQRIEDADKIKRQAIISDQLHHEMTRTTRSEDRMTDMMAAYKREHRKEMDALLQEAQRLRLALPEKEREAQRLTDDMKETRDKMRWVMTQQRQQTGS</sequence>
<evidence type="ECO:0000313" key="4">
    <source>
        <dbReference type="Proteomes" id="UP000800039"/>
    </source>
</evidence>
<dbReference type="InterPro" id="IPR034444">
    <property type="entry name" value="Nuo17.8"/>
</dbReference>
<dbReference type="AlphaFoldDB" id="A0A9P4GCD2"/>
<accession>A0A9P4GCD2</accession>
<dbReference type="PANTHER" id="PTHR42100">
    <property type="entry name" value="OXIDOREDUCTASE 178 KDA SUBUNIT, PUTATIVE (AFU_ORTHOLOGUE AFUA_8G04320)-RELATED"/>
    <property type="match status" value="1"/>
</dbReference>
<evidence type="ECO:0000313" key="3">
    <source>
        <dbReference type="EMBL" id="KAF1842756.1"/>
    </source>
</evidence>
<dbReference type="Proteomes" id="UP000800039">
    <property type="component" value="Unassembled WGS sequence"/>
</dbReference>
<organism evidence="3 4">
    <name type="scientific">Cucurbitaria berberidis CBS 394.84</name>
    <dbReference type="NCBI Taxonomy" id="1168544"/>
    <lineage>
        <taxon>Eukaryota</taxon>
        <taxon>Fungi</taxon>
        <taxon>Dikarya</taxon>
        <taxon>Ascomycota</taxon>
        <taxon>Pezizomycotina</taxon>
        <taxon>Dothideomycetes</taxon>
        <taxon>Pleosporomycetidae</taxon>
        <taxon>Pleosporales</taxon>
        <taxon>Pleosporineae</taxon>
        <taxon>Cucurbitariaceae</taxon>
        <taxon>Cucurbitaria</taxon>
    </lineage>
</organism>
<reference evidence="3" key="1">
    <citation type="submission" date="2020-01" db="EMBL/GenBank/DDBJ databases">
        <authorList>
            <consortium name="DOE Joint Genome Institute"/>
            <person name="Haridas S."/>
            <person name="Albert R."/>
            <person name="Binder M."/>
            <person name="Bloem J."/>
            <person name="Labutti K."/>
            <person name="Salamov A."/>
            <person name="Andreopoulos B."/>
            <person name="Baker S.E."/>
            <person name="Barry K."/>
            <person name="Bills G."/>
            <person name="Bluhm B.H."/>
            <person name="Cannon C."/>
            <person name="Castanera R."/>
            <person name="Culley D.E."/>
            <person name="Daum C."/>
            <person name="Ezra D."/>
            <person name="Gonzalez J.B."/>
            <person name="Henrissat B."/>
            <person name="Kuo A."/>
            <person name="Liang C."/>
            <person name="Lipzen A."/>
            <person name="Lutzoni F."/>
            <person name="Magnuson J."/>
            <person name="Mondo S."/>
            <person name="Nolan M."/>
            <person name="Ohm R."/>
            <person name="Pangilinan J."/>
            <person name="Park H.-J."/>
            <person name="Ramirez L."/>
            <person name="Alfaro M."/>
            <person name="Sun H."/>
            <person name="Tritt A."/>
            <person name="Yoshinaga Y."/>
            <person name="Zwiers L.-H."/>
            <person name="Turgeon B.G."/>
            <person name="Goodwin S.B."/>
            <person name="Spatafora J.W."/>
            <person name="Crous P.W."/>
            <person name="Grigoriev I.V."/>
        </authorList>
    </citation>
    <scope>NUCLEOTIDE SEQUENCE</scope>
    <source>
        <strain evidence="3">CBS 394.84</strain>
    </source>
</reference>
<feature type="coiled-coil region" evidence="1">
    <location>
        <begin position="374"/>
        <end position="408"/>
    </location>
</feature>
<keyword evidence="4" id="KW-1185">Reference proteome</keyword>
<evidence type="ECO:0000256" key="1">
    <source>
        <dbReference type="SAM" id="Coils"/>
    </source>
</evidence>
<dbReference type="RefSeq" id="XP_040785319.1">
    <property type="nucleotide sequence ID" value="XM_040935629.1"/>
</dbReference>
<feature type="region of interest" description="Disordered" evidence="2">
    <location>
        <begin position="1"/>
        <end position="42"/>
    </location>
</feature>
<proteinExistence type="predicted"/>
<feature type="coiled-coil region" evidence="1">
    <location>
        <begin position="505"/>
        <end position="546"/>
    </location>
</feature>
<dbReference type="OrthoDB" id="3918393at2759"/>
<dbReference type="GO" id="GO:0005739">
    <property type="term" value="C:mitochondrion"/>
    <property type="evidence" value="ECO:0007669"/>
    <property type="project" value="InterPro"/>
</dbReference>
<dbReference type="GeneID" id="63852880"/>
<dbReference type="PANTHER" id="PTHR42100:SF1">
    <property type="entry name" value="OXIDOREDUCTASE 178 KDA SUBUNIT, PUTATIVE (AFU_ORTHOLOGUE AFUA_8G04320)-RELATED"/>
    <property type="match status" value="1"/>
</dbReference>
<gene>
    <name evidence="3" type="ORF">K460DRAFT_387050</name>
</gene>
<name>A0A9P4GCD2_9PLEO</name>
<protein>
    <submittedName>
        <fullName evidence="3">Uncharacterized protein</fullName>
    </submittedName>
</protein>
<dbReference type="EMBL" id="ML976617">
    <property type="protein sequence ID" value="KAF1842756.1"/>
    <property type="molecule type" value="Genomic_DNA"/>
</dbReference>
<keyword evidence="1" id="KW-0175">Coiled coil</keyword>
<comment type="caution">
    <text evidence="3">The sequence shown here is derived from an EMBL/GenBank/DDBJ whole genome shotgun (WGS) entry which is preliminary data.</text>
</comment>
<evidence type="ECO:0000256" key="2">
    <source>
        <dbReference type="SAM" id="MobiDB-lite"/>
    </source>
</evidence>
<feature type="coiled-coil region" evidence="1">
    <location>
        <begin position="318"/>
        <end position="345"/>
    </location>
</feature>